<dbReference type="RefSeq" id="WP_208567386.1">
    <property type="nucleotide sequence ID" value="NZ_JAGFWR010000005.1"/>
</dbReference>
<accession>A0ABS3V7Z3</accession>
<dbReference type="Proteomes" id="UP000671399">
    <property type="component" value="Unassembled WGS sequence"/>
</dbReference>
<keyword evidence="2" id="KW-1185">Reference proteome</keyword>
<proteinExistence type="predicted"/>
<dbReference type="EMBL" id="JAGFWR010000005">
    <property type="protein sequence ID" value="MBO4161740.1"/>
    <property type="molecule type" value="Genomic_DNA"/>
</dbReference>
<name>A0ABS3V7Z3_9ACTN</name>
<organism evidence="1 2">
    <name type="scientific">Micromonospora antibiotica</name>
    <dbReference type="NCBI Taxonomy" id="2807623"/>
    <lineage>
        <taxon>Bacteria</taxon>
        <taxon>Bacillati</taxon>
        <taxon>Actinomycetota</taxon>
        <taxon>Actinomycetes</taxon>
        <taxon>Micromonosporales</taxon>
        <taxon>Micromonosporaceae</taxon>
        <taxon>Micromonospora</taxon>
    </lineage>
</organism>
<comment type="caution">
    <text evidence="1">The sequence shown here is derived from an EMBL/GenBank/DDBJ whole genome shotgun (WGS) entry which is preliminary data.</text>
</comment>
<reference evidence="1 2" key="1">
    <citation type="submission" date="2021-03" db="EMBL/GenBank/DDBJ databases">
        <authorList>
            <person name="Lee D.-H."/>
        </authorList>
    </citation>
    <scope>NUCLEOTIDE SEQUENCE [LARGE SCALE GENOMIC DNA]</scope>
    <source>
        <strain evidence="1 2">MMS20-R2-23</strain>
    </source>
</reference>
<gene>
    <name evidence="1" type="ORF">JQN83_13105</name>
</gene>
<sequence length="163" mass="18383">MSRSVLPDVGNLAWAPITSLEEVEIFDRHNGVPTLGIFRTNGQNHLFWRVIGYTGDISLWLYVPLSPEEDVIVEEDEGPGILDGIIFRCKEPRYVAVGVADYHRIVFEREWNIPPGLSNTDLLQPLLEFVAEALQLAINQGLPASRRDLFQKAREAVRNLVSC</sequence>
<protein>
    <submittedName>
        <fullName evidence="1">Uncharacterized protein</fullName>
    </submittedName>
</protein>
<evidence type="ECO:0000313" key="1">
    <source>
        <dbReference type="EMBL" id="MBO4161740.1"/>
    </source>
</evidence>
<evidence type="ECO:0000313" key="2">
    <source>
        <dbReference type="Proteomes" id="UP000671399"/>
    </source>
</evidence>